<dbReference type="Proteomes" id="UP000318288">
    <property type="component" value="Unassembled WGS sequence"/>
</dbReference>
<keyword evidence="2" id="KW-1185">Reference proteome</keyword>
<comment type="caution">
    <text evidence="1">The sequence shown here is derived from an EMBL/GenBank/DDBJ whole genome shotgun (WGS) entry which is preliminary data.</text>
</comment>
<proteinExistence type="predicted"/>
<evidence type="ECO:0000313" key="2">
    <source>
        <dbReference type="Proteomes" id="UP000318288"/>
    </source>
</evidence>
<gene>
    <name evidence="1" type="ORF">Poly51_08300</name>
</gene>
<dbReference type="EMBL" id="SJPW01000001">
    <property type="protein sequence ID" value="TWU60553.1"/>
    <property type="molecule type" value="Genomic_DNA"/>
</dbReference>
<evidence type="ECO:0000313" key="1">
    <source>
        <dbReference type="EMBL" id="TWU60553.1"/>
    </source>
</evidence>
<dbReference type="AlphaFoldDB" id="A0A5C6FIZ4"/>
<name>A0A5C6FIZ4_9BACT</name>
<sequence length="61" mass="7400">MLRETSKRNISTYESLMKERLVFRFETEEWEARRLQLVDVALEKLRVDRKRNALSRCGRNA</sequence>
<protein>
    <submittedName>
        <fullName evidence="1">Uncharacterized protein</fullName>
    </submittedName>
</protein>
<accession>A0A5C6FIZ4</accession>
<organism evidence="1 2">
    <name type="scientific">Rubripirellula tenax</name>
    <dbReference type="NCBI Taxonomy" id="2528015"/>
    <lineage>
        <taxon>Bacteria</taxon>
        <taxon>Pseudomonadati</taxon>
        <taxon>Planctomycetota</taxon>
        <taxon>Planctomycetia</taxon>
        <taxon>Pirellulales</taxon>
        <taxon>Pirellulaceae</taxon>
        <taxon>Rubripirellula</taxon>
    </lineage>
</organism>
<reference evidence="1 2" key="1">
    <citation type="submission" date="2019-02" db="EMBL/GenBank/DDBJ databases">
        <title>Deep-cultivation of Planctomycetes and their phenomic and genomic characterization uncovers novel biology.</title>
        <authorList>
            <person name="Wiegand S."/>
            <person name="Jogler M."/>
            <person name="Boedeker C."/>
            <person name="Pinto D."/>
            <person name="Vollmers J."/>
            <person name="Rivas-Marin E."/>
            <person name="Kohn T."/>
            <person name="Peeters S.H."/>
            <person name="Heuer A."/>
            <person name="Rast P."/>
            <person name="Oberbeckmann S."/>
            <person name="Bunk B."/>
            <person name="Jeske O."/>
            <person name="Meyerdierks A."/>
            <person name="Storesund J.E."/>
            <person name="Kallscheuer N."/>
            <person name="Luecker S."/>
            <person name="Lage O.M."/>
            <person name="Pohl T."/>
            <person name="Merkel B.J."/>
            <person name="Hornburger P."/>
            <person name="Mueller R.-W."/>
            <person name="Bruemmer F."/>
            <person name="Labrenz M."/>
            <person name="Spormann A.M."/>
            <person name="Op Den Camp H."/>
            <person name="Overmann J."/>
            <person name="Amann R."/>
            <person name="Jetten M.S.M."/>
            <person name="Mascher T."/>
            <person name="Medema M.H."/>
            <person name="Devos D.P."/>
            <person name="Kaster A.-K."/>
            <person name="Ovreas L."/>
            <person name="Rohde M."/>
            <person name="Galperin M.Y."/>
            <person name="Jogler C."/>
        </authorList>
    </citation>
    <scope>NUCLEOTIDE SEQUENCE [LARGE SCALE GENOMIC DNA]</scope>
    <source>
        <strain evidence="1 2">Poly51</strain>
    </source>
</reference>